<keyword evidence="1" id="KW-0472">Membrane</keyword>
<dbReference type="PROSITE" id="PS51352">
    <property type="entry name" value="THIOREDOXIN_2"/>
    <property type="match status" value="1"/>
</dbReference>
<dbReference type="InterPro" id="IPR013766">
    <property type="entry name" value="Thioredoxin_domain"/>
</dbReference>
<evidence type="ECO:0000256" key="1">
    <source>
        <dbReference type="SAM" id="Phobius"/>
    </source>
</evidence>
<name>A0ABS1QXS1_9SPHI</name>
<dbReference type="InterPro" id="IPR050553">
    <property type="entry name" value="Thioredoxin_ResA/DsbE_sf"/>
</dbReference>
<dbReference type="Pfam" id="PF00578">
    <property type="entry name" value="AhpC-TSA"/>
    <property type="match status" value="1"/>
</dbReference>
<feature type="domain" description="Thioredoxin" evidence="2">
    <location>
        <begin position="109"/>
        <end position="296"/>
    </location>
</feature>
<organism evidence="3 4">
    <name type="scientific">Sphingobacterium faecale</name>
    <dbReference type="NCBI Taxonomy" id="2803775"/>
    <lineage>
        <taxon>Bacteria</taxon>
        <taxon>Pseudomonadati</taxon>
        <taxon>Bacteroidota</taxon>
        <taxon>Sphingobacteriia</taxon>
        <taxon>Sphingobacteriales</taxon>
        <taxon>Sphingobacteriaceae</taxon>
        <taxon>Sphingobacterium</taxon>
    </lineage>
</organism>
<keyword evidence="4" id="KW-1185">Reference proteome</keyword>
<dbReference type="InterPro" id="IPR036249">
    <property type="entry name" value="Thioredoxin-like_sf"/>
</dbReference>
<gene>
    <name evidence="3" type="ORF">JKG61_00485</name>
</gene>
<dbReference type="CDD" id="cd02966">
    <property type="entry name" value="TlpA_like_family"/>
    <property type="match status" value="1"/>
</dbReference>
<keyword evidence="1" id="KW-1133">Transmembrane helix</keyword>
<protein>
    <submittedName>
        <fullName evidence="3">TlpA family protein disulfide reductase</fullName>
    </submittedName>
</protein>
<evidence type="ECO:0000313" key="3">
    <source>
        <dbReference type="EMBL" id="MBL1407217.1"/>
    </source>
</evidence>
<accession>A0ABS1QXS1</accession>
<comment type="caution">
    <text evidence="3">The sequence shown here is derived from an EMBL/GenBank/DDBJ whole genome shotgun (WGS) entry which is preliminary data.</text>
</comment>
<dbReference type="PANTHER" id="PTHR42852">
    <property type="entry name" value="THIOL:DISULFIDE INTERCHANGE PROTEIN DSBE"/>
    <property type="match status" value="1"/>
</dbReference>
<dbReference type="EMBL" id="JAERTY010000001">
    <property type="protein sequence ID" value="MBL1407217.1"/>
    <property type="molecule type" value="Genomic_DNA"/>
</dbReference>
<dbReference type="SUPFAM" id="SSF52833">
    <property type="entry name" value="Thioredoxin-like"/>
    <property type="match status" value="1"/>
</dbReference>
<keyword evidence="1" id="KW-0812">Transmembrane</keyword>
<dbReference type="InterPro" id="IPR000866">
    <property type="entry name" value="AhpC/TSA"/>
</dbReference>
<reference evidence="3 4" key="1">
    <citation type="submission" date="2021-01" db="EMBL/GenBank/DDBJ databases">
        <title>C459-1 draft genome sequence.</title>
        <authorList>
            <person name="Zhang X.-F."/>
        </authorList>
    </citation>
    <scope>NUCLEOTIDE SEQUENCE [LARGE SCALE GENOMIC DNA]</scope>
    <source>
        <strain evidence="4">C459-1</strain>
    </source>
</reference>
<evidence type="ECO:0000313" key="4">
    <source>
        <dbReference type="Proteomes" id="UP000625283"/>
    </source>
</evidence>
<sequence length="405" mass="46480">MKNFLRSGRGMLLQARRGSYFLPVKKYAKTSSLKPFDTMVVRHTAVVKSFVGDIFRRCTALHRRFDWLLSAIGHKPLACIILFCVLFSAFTVFPAFGQEAVGLSTVKPLKVGDAIPAELWNLPLKIVNHPEGKEFIRLSDYRDKKLIILDFWGTWCGSCIAAMPAVKALQDEFKDDMMVIPISFEKADKIKSFTAKNEIAKNVKLWSVVEDSVLTKWITKYTYPHFTWITKGKVLSHTSESALEGRYVKEYLTGGNIRWIEKVNLDKNGIFTNSMGDLSTANSSFYYEGYLDGAGGGLGALPFHRERTNYYFINFSQRAIYEWFLKRIAQTKGEVLVEIEYSSEFMKSTDWKRYNEGYVTLQILADKARSLRDVFTQYKSMSSWWLEQDVNGRYGKQVDGKEARI</sequence>
<proteinExistence type="predicted"/>
<dbReference type="Proteomes" id="UP000625283">
    <property type="component" value="Unassembled WGS sequence"/>
</dbReference>
<dbReference type="RefSeq" id="WP_202101038.1">
    <property type="nucleotide sequence ID" value="NZ_JAERTY010000001.1"/>
</dbReference>
<evidence type="ECO:0000259" key="2">
    <source>
        <dbReference type="PROSITE" id="PS51352"/>
    </source>
</evidence>
<dbReference type="Gene3D" id="3.40.30.10">
    <property type="entry name" value="Glutaredoxin"/>
    <property type="match status" value="1"/>
</dbReference>
<feature type="transmembrane region" description="Helical" evidence="1">
    <location>
        <begin position="77"/>
        <end position="97"/>
    </location>
</feature>
<dbReference type="PANTHER" id="PTHR42852:SF17">
    <property type="entry name" value="THIOREDOXIN-LIKE PROTEIN HI_1115"/>
    <property type="match status" value="1"/>
</dbReference>